<gene>
    <name evidence="3" type="ORF">V865_003774</name>
</gene>
<feature type="region of interest" description="Disordered" evidence="1">
    <location>
        <begin position="234"/>
        <end position="284"/>
    </location>
</feature>
<name>A0AAX4KK51_9TREE</name>
<evidence type="ECO:0000259" key="2">
    <source>
        <dbReference type="Pfam" id="PF25534"/>
    </source>
</evidence>
<dbReference type="InterPro" id="IPR057678">
    <property type="entry name" value="DUF7918"/>
</dbReference>
<evidence type="ECO:0000256" key="1">
    <source>
        <dbReference type="SAM" id="MobiDB-lite"/>
    </source>
</evidence>
<feature type="region of interest" description="Disordered" evidence="1">
    <location>
        <begin position="301"/>
        <end position="322"/>
    </location>
</feature>
<feature type="domain" description="DUF7918" evidence="2">
    <location>
        <begin position="20"/>
        <end position="237"/>
    </location>
</feature>
<dbReference type="AlphaFoldDB" id="A0AAX4KK51"/>
<dbReference type="KEGG" id="ker:91102577"/>
<organism evidence="3 4">
    <name type="scientific">Kwoniella europaea PYCC6329</name>
    <dbReference type="NCBI Taxonomy" id="1423913"/>
    <lineage>
        <taxon>Eukaryota</taxon>
        <taxon>Fungi</taxon>
        <taxon>Dikarya</taxon>
        <taxon>Basidiomycota</taxon>
        <taxon>Agaricomycotina</taxon>
        <taxon>Tremellomycetes</taxon>
        <taxon>Tremellales</taxon>
        <taxon>Cryptococcaceae</taxon>
        <taxon>Kwoniella</taxon>
    </lineage>
</organism>
<dbReference type="GeneID" id="91102577"/>
<accession>A0AAX4KK51</accession>
<dbReference type="Pfam" id="PF25534">
    <property type="entry name" value="DUF7918"/>
    <property type="match status" value="1"/>
</dbReference>
<evidence type="ECO:0000313" key="3">
    <source>
        <dbReference type="EMBL" id="WWD05693.1"/>
    </source>
</evidence>
<reference evidence="3 4" key="1">
    <citation type="submission" date="2024-01" db="EMBL/GenBank/DDBJ databases">
        <title>Comparative genomics of Cryptococcus and Kwoniella reveals pathogenesis evolution and contrasting modes of karyotype evolution via chromosome fusion or intercentromeric recombination.</title>
        <authorList>
            <person name="Coelho M.A."/>
            <person name="David-Palma M."/>
            <person name="Shea T."/>
            <person name="Bowers K."/>
            <person name="McGinley-Smith S."/>
            <person name="Mohammad A.W."/>
            <person name="Gnirke A."/>
            <person name="Yurkov A.M."/>
            <person name="Nowrousian M."/>
            <person name="Sun S."/>
            <person name="Cuomo C.A."/>
            <person name="Heitman J."/>
        </authorList>
    </citation>
    <scope>NUCLEOTIDE SEQUENCE [LARGE SCALE GENOMIC DNA]</scope>
    <source>
        <strain evidence="3 4">PYCC6329</strain>
    </source>
</reference>
<dbReference type="PANTHER" id="PTHR36223:SF1">
    <property type="entry name" value="TRANSCRIPTION ELONGATION FACTOR EAF N-TERMINAL DOMAIN-CONTAINING PROTEIN"/>
    <property type="match status" value="1"/>
</dbReference>
<dbReference type="EMBL" id="CP144089">
    <property type="protein sequence ID" value="WWD05693.1"/>
    <property type="molecule type" value="Genomic_DNA"/>
</dbReference>
<dbReference type="PANTHER" id="PTHR36223">
    <property type="entry name" value="BETA-LACTAMASE-TYPE TRANSPEPTIDASE FOLD DOMAIN CONTAINING PROTEIN"/>
    <property type="match status" value="1"/>
</dbReference>
<dbReference type="RefSeq" id="XP_066083660.1">
    <property type="nucleotide sequence ID" value="XM_066227563.1"/>
</dbReference>
<evidence type="ECO:0000313" key="4">
    <source>
        <dbReference type="Proteomes" id="UP001358614"/>
    </source>
</evidence>
<dbReference type="Proteomes" id="UP001358614">
    <property type="component" value="Chromosome 1"/>
</dbReference>
<keyword evidence="4" id="KW-1185">Reference proteome</keyword>
<protein>
    <recommendedName>
        <fullName evidence="2">DUF7918 domain-containing protein</fullName>
    </recommendedName>
</protein>
<proteinExistence type="predicted"/>
<feature type="compositionally biased region" description="Basic and acidic residues" evidence="1">
    <location>
        <begin position="275"/>
        <end position="284"/>
    </location>
</feature>
<sequence>MLGESTGAAFEAWVGDKETGERLNEYQIEHHPAEDGQPAWSECFLETIDEPFQIKVVKTDLDSASGRGSRSSHRQAKQGISCVCTIDGESLSYSIWFDDSKSHGWTSVYEKDEMDGKVYKASLNFAPLPTTDEVDKITIDDNKLKQLGVIEITIHKGYYMPAGPAGIKCSNIKVGTADEKAKKFSYTVGTSNREEVRETDKVRTSYTFYPYHPLVKDYRFVFKYRPRAMLVHSGIINEPPPLPQRLSGPPRNNSKRKRNSEHSEVTLISDDENEGRDVKPDLERKRVKYLEDQVKKLSSELNNLKKGGKSKVDAVDLTLDDD</sequence>